<dbReference type="InterPro" id="IPR037962">
    <property type="entry name" value="Neuralized"/>
</dbReference>
<dbReference type="Gene3D" id="2.60.120.920">
    <property type="match status" value="3"/>
</dbReference>
<gene>
    <name evidence="3" type="ORF">EVOR1521_LOCUS1460</name>
</gene>
<keyword evidence="4" id="KW-1185">Reference proteome</keyword>
<accession>A0AA36MGZ5</accession>
<evidence type="ECO:0000313" key="3">
    <source>
        <dbReference type="EMBL" id="CAJ1371026.1"/>
    </source>
</evidence>
<dbReference type="EMBL" id="CAUJNA010000049">
    <property type="protein sequence ID" value="CAJ1371026.1"/>
    <property type="molecule type" value="Genomic_DNA"/>
</dbReference>
<proteinExistence type="predicted"/>
<feature type="compositionally biased region" description="Pro residues" evidence="1">
    <location>
        <begin position="227"/>
        <end position="250"/>
    </location>
</feature>
<dbReference type="InterPro" id="IPR006573">
    <property type="entry name" value="NHR_dom"/>
</dbReference>
<evidence type="ECO:0000259" key="2">
    <source>
        <dbReference type="PROSITE" id="PS51065"/>
    </source>
</evidence>
<dbReference type="PANTHER" id="PTHR12429:SF8">
    <property type="entry name" value="NEURALIZED-LIKE PROTEIN 2"/>
    <property type="match status" value="1"/>
</dbReference>
<dbReference type="Pfam" id="PF07177">
    <property type="entry name" value="Neuralized"/>
    <property type="match status" value="3"/>
</dbReference>
<organism evidence="3 4">
    <name type="scientific">Effrenium voratum</name>
    <dbReference type="NCBI Taxonomy" id="2562239"/>
    <lineage>
        <taxon>Eukaryota</taxon>
        <taxon>Sar</taxon>
        <taxon>Alveolata</taxon>
        <taxon>Dinophyceae</taxon>
        <taxon>Suessiales</taxon>
        <taxon>Symbiodiniaceae</taxon>
        <taxon>Effrenium</taxon>
    </lineage>
</organism>
<dbReference type="Proteomes" id="UP001178507">
    <property type="component" value="Unassembled WGS sequence"/>
</dbReference>
<evidence type="ECO:0000256" key="1">
    <source>
        <dbReference type="SAM" id="MobiDB-lite"/>
    </source>
</evidence>
<dbReference type="InterPro" id="IPR043136">
    <property type="entry name" value="B30.2/SPRY_sf"/>
</dbReference>
<feature type="domain" description="NHR" evidence="2">
    <location>
        <begin position="275"/>
        <end position="451"/>
    </location>
</feature>
<comment type="caution">
    <text evidence="3">The sequence shown here is derived from an EMBL/GenBank/DDBJ whole genome shotgun (WGS) entry which is preliminary data.</text>
</comment>
<name>A0AA36MGZ5_9DINO</name>
<protein>
    <recommendedName>
        <fullName evidence="2">NHR domain-containing protein</fullName>
    </recommendedName>
</protein>
<evidence type="ECO:0000313" key="4">
    <source>
        <dbReference type="Proteomes" id="UP001178507"/>
    </source>
</evidence>
<sequence>MAGPLPDQPLFPFVDLGRGKFAVSLEVGAEPPPPGLLGGFSRRLCSPLVTLDKLRARRTGVSAKGAGLGCVCFGDGPLPTFPEGRYFEVCVEEVAAAFADGLTLGVCAALPEDRPPEPYATCEEVPQSFCYGFDGMAHRYDWEDLTPIDWSPVNLELGDAVGVLVTPEGVLQLVVNGMLEAESLQGLPQAELFPLVELMGNTVAVSLRLGAAPPEIQRRPKPEAPEPDPPAPEIAPAPAPTPAPEAPAAPAPVAKAPAKLSAAKPAPAPVPKSTSPAFYAPLLSKQVQLSKDGNSVRHKDDSGEEVFGVCIGNSPLVPSAGGRYFEVRVDKVREGAGDGLALGFTLVPPEELAGEEPHETSDTLPESWTAGYDGFYRSMHRADERVKWDPASLQVHDRVGALLSRAGQFIILVNGKVVARVSDDFPLADVEAFYAVVDLLGRVCQVTMVRDAQPPAVATEGAVFSGFDPKLVGQAVGLDGPRLLATSRDPVGNALGGVLFGDGPLPCTGPDGEAYFEVVVEEVRQGNDDGLVLGVASQRPRAMEGILMACDVKEAWSIGYNGCAFCPDLEDELPVKWSPVGLKQGDRAGLLIKGDGTLVVLVNGQPVCKGPKQAPVLDVPLYPVVDLLGNCKAARLTAPSPELVRQAVLNCAKVVKRSLLSNSSGKSQRGGDPAFFDAW</sequence>
<dbReference type="AlphaFoldDB" id="A0AA36MGZ5"/>
<reference evidence="3" key="1">
    <citation type="submission" date="2023-08" db="EMBL/GenBank/DDBJ databases">
        <authorList>
            <person name="Chen Y."/>
            <person name="Shah S."/>
            <person name="Dougan E. K."/>
            <person name="Thang M."/>
            <person name="Chan C."/>
        </authorList>
    </citation>
    <scope>NUCLEOTIDE SEQUENCE</scope>
</reference>
<feature type="region of interest" description="Disordered" evidence="1">
    <location>
        <begin position="214"/>
        <end position="255"/>
    </location>
</feature>
<dbReference type="PROSITE" id="PS51065">
    <property type="entry name" value="NHR"/>
    <property type="match status" value="1"/>
</dbReference>
<dbReference type="PANTHER" id="PTHR12429">
    <property type="entry name" value="NEURALIZED"/>
    <property type="match status" value="1"/>
</dbReference>